<sequence length="274" mass="29146">MARSLSFCWPVVEAESNALNELFGQACDDLRKSPRSVGSAAGPEMPRTLSPQCSRAKPPAVTPEQWAALDGVDLADELLVQNGGPREGCEQGDPLAPALCALGQHAALHAAQARLRSEDEEVFAFLDDLYVLTCVVAISVIQDSAKGHDRLCGISDIHSKRSWNCDRLATAIRRGNGRGGGQFTLVSNGRAIDGPQFLLPCGIDRCVRETLITCAAGRGAGIKKDVLGGGCCGNLFSDLNSLSRSIADGKQHFLDGALTFAALRVPRRHGRVSR</sequence>
<proteinExistence type="predicted"/>
<evidence type="ECO:0008006" key="4">
    <source>
        <dbReference type="Google" id="ProtNLM"/>
    </source>
</evidence>
<organism evidence="2 3">
    <name type="scientific">Symbiodinium natans</name>
    <dbReference type="NCBI Taxonomy" id="878477"/>
    <lineage>
        <taxon>Eukaryota</taxon>
        <taxon>Sar</taxon>
        <taxon>Alveolata</taxon>
        <taxon>Dinophyceae</taxon>
        <taxon>Suessiales</taxon>
        <taxon>Symbiodiniaceae</taxon>
        <taxon>Symbiodinium</taxon>
    </lineage>
</organism>
<evidence type="ECO:0000313" key="2">
    <source>
        <dbReference type="EMBL" id="CAE7364560.1"/>
    </source>
</evidence>
<evidence type="ECO:0000256" key="1">
    <source>
        <dbReference type="SAM" id="MobiDB-lite"/>
    </source>
</evidence>
<gene>
    <name evidence="2" type="ORF">SNAT2548_LOCUS19740</name>
</gene>
<dbReference type="EMBL" id="CAJNDS010002188">
    <property type="protein sequence ID" value="CAE7364560.1"/>
    <property type="molecule type" value="Genomic_DNA"/>
</dbReference>
<reference evidence="2" key="1">
    <citation type="submission" date="2021-02" db="EMBL/GenBank/DDBJ databases">
        <authorList>
            <person name="Dougan E. K."/>
            <person name="Rhodes N."/>
            <person name="Thang M."/>
            <person name="Chan C."/>
        </authorList>
    </citation>
    <scope>NUCLEOTIDE SEQUENCE</scope>
</reference>
<feature type="region of interest" description="Disordered" evidence="1">
    <location>
        <begin position="33"/>
        <end position="57"/>
    </location>
</feature>
<comment type="caution">
    <text evidence="2">The sequence shown here is derived from an EMBL/GenBank/DDBJ whole genome shotgun (WGS) entry which is preliminary data.</text>
</comment>
<dbReference type="Proteomes" id="UP000604046">
    <property type="component" value="Unassembled WGS sequence"/>
</dbReference>
<protein>
    <recommendedName>
        <fullName evidence="4">Reverse transcriptase domain-containing protein</fullName>
    </recommendedName>
</protein>
<dbReference type="AlphaFoldDB" id="A0A812Q4S9"/>
<name>A0A812Q4S9_9DINO</name>
<accession>A0A812Q4S9</accession>
<evidence type="ECO:0000313" key="3">
    <source>
        <dbReference type="Proteomes" id="UP000604046"/>
    </source>
</evidence>
<keyword evidence="3" id="KW-1185">Reference proteome</keyword>